<feature type="transmembrane region" description="Helical" evidence="1">
    <location>
        <begin position="49"/>
        <end position="69"/>
    </location>
</feature>
<proteinExistence type="predicted"/>
<evidence type="ECO:0008006" key="4">
    <source>
        <dbReference type="Google" id="ProtNLM"/>
    </source>
</evidence>
<feature type="transmembrane region" description="Helical" evidence="1">
    <location>
        <begin position="6"/>
        <end position="28"/>
    </location>
</feature>
<dbReference type="Proteomes" id="UP001164746">
    <property type="component" value="Chromosome 10"/>
</dbReference>
<organism evidence="2 3">
    <name type="scientific">Mya arenaria</name>
    <name type="common">Soft-shell clam</name>
    <dbReference type="NCBI Taxonomy" id="6604"/>
    <lineage>
        <taxon>Eukaryota</taxon>
        <taxon>Metazoa</taxon>
        <taxon>Spiralia</taxon>
        <taxon>Lophotrochozoa</taxon>
        <taxon>Mollusca</taxon>
        <taxon>Bivalvia</taxon>
        <taxon>Autobranchia</taxon>
        <taxon>Heteroconchia</taxon>
        <taxon>Euheterodonta</taxon>
        <taxon>Imparidentia</taxon>
        <taxon>Neoheterodontei</taxon>
        <taxon>Myida</taxon>
        <taxon>Myoidea</taxon>
        <taxon>Myidae</taxon>
        <taxon>Mya</taxon>
    </lineage>
</organism>
<sequence length="115" mass="13002">MPLTAVMVVNVLLYILTFIKIRIEVIAAREILGKMTSTAYRHIRAARNMSMFVASLFALMVLHCCAEVPVILNLFIMVLANSGGVFNLIVYLAVFKEEKPLSRMAKRMDSRRTHS</sequence>
<keyword evidence="1" id="KW-1133">Transmembrane helix</keyword>
<keyword evidence="1" id="KW-0472">Membrane</keyword>
<dbReference type="EMBL" id="CP111021">
    <property type="protein sequence ID" value="WAR16820.1"/>
    <property type="molecule type" value="Genomic_DNA"/>
</dbReference>
<evidence type="ECO:0000313" key="3">
    <source>
        <dbReference type="Proteomes" id="UP001164746"/>
    </source>
</evidence>
<feature type="non-terminal residue" evidence="2">
    <location>
        <position position="115"/>
    </location>
</feature>
<gene>
    <name evidence="2" type="ORF">MAR_031414</name>
</gene>
<name>A0ABY7F3S4_MYAAR</name>
<accession>A0ABY7F3S4</accession>
<keyword evidence="1" id="KW-0812">Transmembrane</keyword>
<evidence type="ECO:0000256" key="1">
    <source>
        <dbReference type="SAM" id="Phobius"/>
    </source>
</evidence>
<reference evidence="2" key="1">
    <citation type="submission" date="2022-11" db="EMBL/GenBank/DDBJ databases">
        <title>Centuries of genome instability and evolution in soft-shell clam transmissible cancer (bioRxiv).</title>
        <authorList>
            <person name="Hart S.F.M."/>
            <person name="Yonemitsu M.A."/>
            <person name="Giersch R.M."/>
            <person name="Beal B.F."/>
            <person name="Arriagada G."/>
            <person name="Davis B.W."/>
            <person name="Ostrander E.A."/>
            <person name="Goff S.P."/>
            <person name="Metzger M.J."/>
        </authorList>
    </citation>
    <scope>NUCLEOTIDE SEQUENCE</scope>
    <source>
        <strain evidence="2">MELC-2E11</strain>
        <tissue evidence="2">Siphon/mantle</tissue>
    </source>
</reference>
<feature type="transmembrane region" description="Helical" evidence="1">
    <location>
        <begin position="75"/>
        <end position="94"/>
    </location>
</feature>
<protein>
    <recommendedName>
        <fullName evidence="4">G-protein coupled receptors family 1 profile domain-containing protein</fullName>
    </recommendedName>
</protein>
<keyword evidence="3" id="KW-1185">Reference proteome</keyword>
<evidence type="ECO:0000313" key="2">
    <source>
        <dbReference type="EMBL" id="WAR16820.1"/>
    </source>
</evidence>